<evidence type="ECO:0000313" key="2">
    <source>
        <dbReference type="EMBL" id="KAK1635404.1"/>
    </source>
</evidence>
<dbReference type="AlphaFoldDB" id="A0AAI9ZNT8"/>
<protein>
    <submittedName>
        <fullName evidence="2">Uncharacterized protein</fullName>
    </submittedName>
</protein>
<name>A0AAI9ZNT8_9PEZI</name>
<sequence length="181" mass="20372">MARPAASRYGRRARTQGRIDFGYTFPFIDIPSIVQSGFNQTKTIFSGKGDIKNIDDPLYCLILIITLTVYSSSETLEVAKDPGQLALVIVTQIICSSTPGYSRGQRIPEGQPIRKGDNKEDRKRDSPRNTDLQLRSQEELLETLRGLQLAIKRPEDFISIIFHSQDDIWVERCGSLVNRAA</sequence>
<dbReference type="RefSeq" id="XP_060444011.1">
    <property type="nucleotide sequence ID" value="XM_060590683.1"/>
</dbReference>
<evidence type="ECO:0000256" key="1">
    <source>
        <dbReference type="SAM" id="MobiDB-lite"/>
    </source>
</evidence>
<dbReference type="Proteomes" id="UP001243989">
    <property type="component" value="Unassembled WGS sequence"/>
</dbReference>
<feature type="region of interest" description="Disordered" evidence="1">
    <location>
        <begin position="99"/>
        <end position="131"/>
    </location>
</feature>
<gene>
    <name evidence="2" type="ORF">BDP81DRAFT_431493</name>
</gene>
<dbReference type="GeneID" id="85475545"/>
<evidence type="ECO:0000313" key="3">
    <source>
        <dbReference type="Proteomes" id="UP001243989"/>
    </source>
</evidence>
<comment type="caution">
    <text evidence="2">The sequence shown here is derived from an EMBL/GenBank/DDBJ whole genome shotgun (WGS) entry which is preliminary data.</text>
</comment>
<dbReference type="EMBL" id="JAHMHQ010000013">
    <property type="protein sequence ID" value="KAK1635404.1"/>
    <property type="molecule type" value="Genomic_DNA"/>
</dbReference>
<organism evidence="2 3">
    <name type="scientific">Colletotrichum phormii</name>
    <dbReference type="NCBI Taxonomy" id="359342"/>
    <lineage>
        <taxon>Eukaryota</taxon>
        <taxon>Fungi</taxon>
        <taxon>Dikarya</taxon>
        <taxon>Ascomycota</taxon>
        <taxon>Pezizomycotina</taxon>
        <taxon>Sordariomycetes</taxon>
        <taxon>Hypocreomycetidae</taxon>
        <taxon>Glomerellales</taxon>
        <taxon>Glomerellaceae</taxon>
        <taxon>Colletotrichum</taxon>
        <taxon>Colletotrichum acutatum species complex</taxon>
    </lineage>
</organism>
<proteinExistence type="predicted"/>
<keyword evidence="3" id="KW-1185">Reference proteome</keyword>
<reference evidence="2" key="1">
    <citation type="submission" date="2021-06" db="EMBL/GenBank/DDBJ databases">
        <title>Comparative genomics, transcriptomics and evolutionary studies reveal genomic signatures of adaptation to plant cell wall in hemibiotrophic fungi.</title>
        <authorList>
            <consortium name="DOE Joint Genome Institute"/>
            <person name="Baroncelli R."/>
            <person name="Diaz J.F."/>
            <person name="Benocci T."/>
            <person name="Peng M."/>
            <person name="Battaglia E."/>
            <person name="Haridas S."/>
            <person name="Andreopoulos W."/>
            <person name="Labutti K."/>
            <person name="Pangilinan J."/>
            <person name="Floch G.L."/>
            <person name="Makela M.R."/>
            <person name="Henrissat B."/>
            <person name="Grigoriev I.V."/>
            <person name="Crouch J.A."/>
            <person name="De Vries R.P."/>
            <person name="Sukno S.A."/>
            <person name="Thon M.R."/>
        </authorList>
    </citation>
    <scope>NUCLEOTIDE SEQUENCE</scope>
    <source>
        <strain evidence="2">CBS 102054</strain>
    </source>
</reference>
<accession>A0AAI9ZNT8</accession>
<feature type="compositionally biased region" description="Basic and acidic residues" evidence="1">
    <location>
        <begin position="112"/>
        <end position="128"/>
    </location>
</feature>